<evidence type="ECO:0000313" key="3">
    <source>
        <dbReference type="EMBL" id="GMR54601.1"/>
    </source>
</evidence>
<evidence type="ECO:0000313" key="4">
    <source>
        <dbReference type="EMBL" id="GMR54602.1"/>
    </source>
</evidence>
<organism evidence="3 6">
    <name type="scientific">Pristionchus mayeri</name>
    <dbReference type="NCBI Taxonomy" id="1317129"/>
    <lineage>
        <taxon>Eukaryota</taxon>
        <taxon>Metazoa</taxon>
        <taxon>Ecdysozoa</taxon>
        <taxon>Nematoda</taxon>
        <taxon>Chromadorea</taxon>
        <taxon>Rhabditida</taxon>
        <taxon>Rhabditina</taxon>
        <taxon>Diplogasteromorpha</taxon>
        <taxon>Diplogasteroidea</taxon>
        <taxon>Neodiplogasteridae</taxon>
        <taxon>Pristionchus</taxon>
    </lineage>
</organism>
<protein>
    <submittedName>
        <fullName evidence="3">Uncharacterized protein</fullName>
    </submittedName>
</protein>
<name>A0AAN5I8Y9_9BILA</name>
<evidence type="ECO:0000313" key="6">
    <source>
        <dbReference type="Proteomes" id="UP001328107"/>
    </source>
</evidence>
<reference evidence="3" key="2">
    <citation type="submission" date="2023-06" db="EMBL/GenBank/DDBJ databases">
        <title>Genome assembly of Pristionchus species.</title>
        <authorList>
            <person name="Yoshida K."/>
            <person name="Sommer R.J."/>
        </authorList>
    </citation>
    <scope>NUCLEOTIDE SEQUENCE</scope>
    <source>
        <strain evidence="3 6">RS5460</strain>
    </source>
</reference>
<reference evidence="6" key="1">
    <citation type="submission" date="2022-10" db="EMBL/GenBank/DDBJ databases">
        <title>Genome assembly of Pristionchus species.</title>
        <authorList>
            <person name="Yoshida K."/>
            <person name="Sommer R.J."/>
        </authorList>
    </citation>
    <scope>NUCLEOTIDE SEQUENCE [LARGE SCALE GENOMIC DNA]</scope>
    <source>
        <strain evidence="6">RS5460</strain>
    </source>
</reference>
<dbReference type="EMBL" id="BTRK01000005">
    <property type="protein sequence ID" value="GMR54600.1"/>
    <property type="molecule type" value="Genomic_DNA"/>
</dbReference>
<keyword evidence="6" id="KW-1185">Reference proteome</keyword>
<dbReference type="EMBL" id="BTRK01000005">
    <property type="protein sequence ID" value="GMR54602.1"/>
    <property type="molecule type" value="Genomic_DNA"/>
</dbReference>
<accession>A0AAN5I8Y9</accession>
<evidence type="ECO:0000313" key="2">
    <source>
        <dbReference type="EMBL" id="GMR54600.1"/>
    </source>
</evidence>
<dbReference type="AlphaFoldDB" id="A0AAN5I8Y9"/>
<evidence type="ECO:0000313" key="5">
    <source>
        <dbReference type="EMBL" id="GMR54603.1"/>
    </source>
</evidence>
<dbReference type="EMBL" id="BTRK01000005">
    <property type="protein sequence ID" value="GMR54603.1"/>
    <property type="molecule type" value="Genomic_DNA"/>
</dbReference>
<proteinExistence type="predicted"/>
<evidence type="ECO:0000313" key="1">
    <source>
        <dbReference type="EMBL" id="GMR54599.1"/>
    </source>
</evidence>
<dbReference type="EMBL" id="BTRK01000005">
    <property type="protein sequence ID" value="GMR54601.1"/>
    <property type="molecule type" value="Genomic_DNA"/>
</dbReference>
<gene>
    <name evidence="1" type="ORF">PMAYCL1PPCAC_24794</name>
    <name evidence="2" type="ORF">PMAYCL1PPCAC_24795</name>
    <name evidence="3" type="ORF">PMAYCL1PPCAC_24796</name>
    <name evidence="4" type="ORF">PMAYCL1PPCAC_24797</name>
    <name evidence="5" type="ORF">PMAYCL1PPCAC_24798</name>
</gene>
<comment type="caution">
    <text evidence="3">The sequence shown here is derived from an EMBL/GenBank/DDBJ whole genome shotgun (WGS) entry which is preliminary data.</text>
</comment>
<sequence length="157" mass="18683">MSQTIVIEARMRLLWQDWGGERFILLVDPLVNHLLLPLLLRLSNREFIFDMIIPIKSYYNRKNFLYLRGVVVCDREHLMVVLGCGNDQTSPWSVDLLAEFTLFHSDCHKNLTFQKQETFSNGSNGSMNVEWILDQFEWKDLINSEKFLRFSSLFRYR</sequence>
<dbReference type="EMBL" id="BTRK01000005">
    <property type="protein sequence ID" value="GMR54599.1"/>
    <property type="molecule type" value="Genomic_DNA"/>
</dbReference>
<dbReference type="Proteomes" id="UP001328107">
    <property type="component" value="Unassembled WGS sequence"/>
</dbReference>